<feature type="domain" description="Reverse transcriptase/retrotransposon-derived protein RNase H-like" evidence="3">
    <location>
        <begin position="562"/>
        <end position="650"/>
    </location>
</feature>
<dbReference type="Proteomes" id="UP001289374">
    <property type="component" value="Unassembled WGS sequence"/>
</dbReference>
<sequence>MDLQPSQNNYSEEDRLQTSESLSGFFSRMTVSNKTMERIMRQDSNLSPYDGFRIGGIGKVLNQIGLNQRKHHIIYKVSSGEFAIPMEFTGNVMEMQLIHKEEILEELSRLREEIAVTMKWIHIGTIEAIIKATFKEGIDSEIHLSIMDKRINNLRDGCLGTMIENLYAGKLMFDIHPRIAYNLADQDFSRVLTLHQDFKRKDLMKEGNRPYSITYRIAYALSNTHHSNLFLRKEYIEIPRIFKEFAKVMAPDPIRIPRIGGVDIVIKDHPVLDRTMSSRTEYSSRMSFSEDRIIGYKGKEKELSKVLTPQEIRQPVVGRYEGMLEIAGHEFLVAGRENGCMTLGLSFLEDHKPWGRKGIREAKIMIGGAFGTPWFRGGLGELKTLDISEESRLSLENVKRLIQRNFSENPLAWWDKNKIEATLKIKEECKYEYVRYKPIQMNMEDKRNMQIIIKEHINLGLIEPGISAYSSPGFLIKMENESKKFTAFSTPQGILIDEAGIELQEHIVEKIRNFPDTLKDKKQLQSFLGVVNFAGIFIKDLAKYRKDFRPLLKETESAKWKWEEIHTQRFRELKQVCNNLPKLAIPQDEDELVVYTDANDYRWAAVLMKRTTTGEEPCRYTGGLFTEQQAKVWHINEKEFFAVAGQVQRADLDLVQTNIRSSLVASTALWNALQEPIRKASPSVMTRELREQGSKPALRVQDSKPVAADSSTACTRPSPDSGEKATIKSQGVQTSNDSSQPSASGVKEEEISLRPMTSTSKANTNELISLSSAWQDYQRKWEKLVSRKGVNPSKTIIETSGKYNRVWMLEGSKPEDVKEWYEFRALASVHTMSPSFSEISKLPEWISGAVYDSWQNNPHLKRGDILELKFISAALETAGKGSHRAFQFIKLQRPDMVAFSKIKIATGEAPLVSAISEDDISTRRAWGLWVCLTEMDKVKYPFKIFSNKLNGSFLLNSMTGKSTEFAENMFEKKRMLIWENKLPATEATKMKACNMLHVGQWHNHVCPCCEKQEKPLFGTKIRVTQKKHEPKPDKGKGKNFYKER</sequence>
<organism evidence="4 5">
    <name type="scientific">Sesamum angolense</name>
    <dbReference type="NCBI Taxonomy" id="2727404"/>
    <lineage>
        <taxon>Eukaryota</taxon>
        <taxon>Viridiplantae</taxon>
        <taxon>Streptophyta</taxon>
        <taxon>Embryophyta</taxon>
        <taxon>Tracheophyta</taxon>
        <taxon>Spermatophyta</taxon>
        <taxon>Magnoliopsida</taxon>
        <taxon>eudicotyledons</taxon>
        <taxon>Gunneridae</taxon>
        <taxon>Pentapetalae</taxon>
        <taxon>asterids</taxon>
        <taxon>lamiids</taxon>
        <taxon>Lamiales</taxon>
        <taxon>Pedaliaceae</taxon>
        <taxon>Sesamum</taxon>
    </lineage>
</organism>
<dbReference type="PANTHER" id="PTHR47599">
    <property type="entry name" value="CELL-TO-CELL MOVEMENT PROTEIN"/>
    <property type="match status" value="1"/>
</dbReference>
<dbReference type="Pfam" id="PF01107">
    <property type="entry name" value="MP"/>
    <property type="match status" value="1"/>
</dbReference>
<accession>A0AAE2BR32</accession>
<dbReference type="InterPro" id="IPR051596">
    <property type="entry name" value="Caulimoviridae_Movement"/>
</dbReference>
<name>A0AAE2BR32_9LAMI</name>
<proteinExistence type="predicted"/>
<keyword evidence="5" id="KW-1185">Reference proteome</keyword>
<feature type="compositionally biased region" description="Basic and acidic residues" evidence="2">
    <location>
        <begin position="1026"/>
        <end position="1044"/>
    </location>
</feature>
<comment type="caution">
    <text evidence="4">The sequence shown here is derived from an EMBL/GenBank/DDBJ whole genome shotgun (WGS) entry which is preliminary data.</text>
</comment>
<evidence type="ECO:0000256" key="2">
    <source>
        <dbReference type="SAM" id="MobiDB-lite"/>
    </source>
</evidence>
<keyword evidence="1" id="KW-0175">Coiled coil</keyword>
<dbReference type="SUPFAM" id="SSF56672">
    <property type="entry name" value="DNA/RNA polymerases"/>
    <property type="match status" value="1"/>
</dbReference>
<feature type="region of interest" description="Disordered" evidence="2">
    <location>
        <begin position="681"/>
        <end position="759"/>
    </location>
</feature>
<dbReference type="InterPro" id="IPR041577">
    <property type="entry name" value="RT_RNaseH_2"/>
</dbReference>
<evidence type="ECO:0000313" key="4">
    <source>
        <dbReference type="EMBL" id="KAK4394712.1"/>
    </source>
</evidence>
<feature type="compositionally biased region" description="Polar residues" evidence="2">
    <location>
        <begin position="727"/>
        <end position="743"/>
    </location>
</feature>
<protein>
    <submittedName>
        <fullName evidence="4">Movement protein</fullName>
    </submittedName>
</protein>
<dbReference type="EMBL" id="JACGWL010000009">
    <property type="protein sequence ID" value="KAK4394712.1"/>
    <property type="molecule type" value="Genomic_DNA"/>
</dbReference>
<dbReference type="Gene3D" id="3.30.70.270">
    <property type="match status" value="1"/>
</dbReference>
<feature type="region of interest" description="Disordered" evidence="2">
    <location>
        <begin position="1021"/>
        <end position="1044"/>
    </location>
</feature>
<reference evidence="4" key="1">
    <citation type="submission" date="2020-06" db="EMBL/GenBank/DDBJ databases">
        <authorList>
            <person name="Li T."/>
            <person name="Hu X."/>
            <person name="Zhang T."/>
            <person name="Song X."/>
            <person name="Zhang H."/>
            <person name="Dai N."/>
            <person name="Sheng W."/>
            <person name="Hou X."/>
            <person name="Wei L."/>
        </authorList>
    </citation>
    <scope>NUCLEOTIDE SEQUENCE</scope>
    <source>
        <strain evidence="4">K16</strain>
        <tissue evidence="4">Leaf</tissue>
    </source>
</reference>
<evidence type="ECO:0000256" key="1">
    <source>
        <dbReference type="ARBA" id="ARBA00023054"/>
    </source>
</evidence>
<dbReference type="AlphaFoldDB" id="A0AAE2BR32"/>
<reference evidence="4" key="2">
    <citation type="journal article" date="2024" name="Plant">
        <title>Genomic evolution and insights into agronomic trait innovations of Sesamum species.</title>
        <authorList>
            <person name="Miao H."/>
            <person name="Wang L."/>
            <person name="Qu L."/>
            <person name="Liu H."/>
            <person name="Sun Y."/>
            <person name="Le M."/>
            <person name="Wang Q."/>
            <person name="Wei S."/>
            <person name="Zheng Y."/>
            <person name="Lin W."/>
            <person name="Duan Y."/>
            <person name="Cao H."/>
            <person name="Xiong S."/>
            <person name="Wang X."/>
            <person name="Wei L."/>
            <person name="Li C."/>
            <person name="Ma Q."/>
            <person name="Ju M."/>
            <person name="Zhao R."/>
            <person name="Li G."/>
            <person name="Mu C."/>
            <person name="Tian Q."/>
            <person name="Mei H."/>
            <person name="Zhang T."/>
            <person name="Gao T."/>
            <person name="Zhang H."/>
        </authorList>
    </citation>
    <scope>NUCLEOTIDE SEQUENCE</scope>
    <source>
        <strain evidence="4">K16</strain>
    </source>
</reference>
<dbReference type="Pfam" id="PF17919">
    <property type="entry name" value="RT_RNaseH_2"/>
    <property type="match status" value="1"/>
</dbReference>
<dbReference type="InterPro" id="IPR043502">
    <property type="entry name" value="DNA/RNA_pol_sf"/>
</dbReference>
<dbReference type="InterPro" id="IPR043128">
    <property type="entry name" value="Rev_trsase/Diguanyl_cyclase"/>
</dbReference>
<evidence type="ECO:0000313" key="5">
    <source>
        <dbReference type="Proteomes" id="UP001289374"/>
    </source>
</evidence>
<dbReference type="InterPro" id="IPR028919">
    <property type="entry name" value="Viral_movement"/>
</dbReference>
<gene>
    <name evidence="4" type="ORF">Sango_1625500</name>
</gene>
<dbReference type="PANTHER" id="PTHR47599:SF3">
    <property type="entry name" value="CELL-TO-CELL MOVEMENT PROTEIN"/>
    <property type="match status" value="1"/>
</dbReference>
<evidence type="ECO:0000259" key="3">
    <source>
        <dbReference type="Pfam" id="PF17919"/>
    </source>
</evidence>